<dbReference type="EMBL" id="PKPP01005895">
    <property type="protein sequence ID" value="PWA58445.1"/>
    <property type="molecule type" value="Genomic_DNA"/>
</dbReference>
<evidence type="ECO:0000313" key="1">
    <source>
        <dbReference type="EMBL" id="PWA58445.1"/>
    </source>
</evidence>
<reference evidence="1 2" key="1">
    <citation type="journal article" date="2018" name="Mol. Plant">
        <title>The genome of Artemisia annua provides insight into the evolution of Asteraceae family and artemisinin biosynthesis.</title>
        <authorList>
            <person name="Shen Q."/>
            <person name="Zhang L."/>
            <person name="Liao Z."/>
            <person name="Wang S."/>
            <person name="Yan T."/>
            <person name="Shi P."/>
            <person name="Liu M."/>
            <person name="Fu X."/>
            <person name="Pan Q."/>
            <person name="Wang Y."/>
            <person name="Lv Z."/>
            <person name="Lu X."/>
            <person name="Zhang F."/>
            <person name="Jiang W."/>
            <person name="Ma Y."/>
            <person name="Chen M."/>
            <person name="Hao X."/>
            <person name="Li L."/>
            <person name="Tang Y."/>
            <person name="Lv G."/>
            <person name="Zhou Y."/>
            <person name="Sun X."/>
            <person name="Brodelius P.E."/>
            <person name="Rose J.K.C."/>
            <person name="Tang K."/>
        </authorList>
    </citation>
    <scope>NUCLEOTIDE SEQUENCE [LARGE SCALE GENOMIC DNA]</scope>
    <source>
        <strain evidence="2">cv. Huhao1</strain>
        <tissue evidence="1">Leaf</tissue>
    </source>
</reference>
<dbReference type="Proteomes" id="UP000245207">
    <property type="component" value="Unassembled WGS sequence"/>
</dbReference>
<sequence length="113" mass="12667">MMKQPVHQILNAGKKGHTLNTIAPGINRNHKTYLEKGTVTTGRTHTRGQNWANLGLEVNETKKTHDFDGYIDPNSGTMLHYVRRMVKDVLKGFAAKKCIKLGKLLMQIGVIDL</sequence>
<name>A0A2U1MB14_ARTAN</name>
<accession>A0A2U1MB14</accession>
<gene>
    <name evidence="1" type="ORF">CTI12_AA399920</name>
</gene>
<comment type="caution">
    <text evidence="1">The sequence shown here is derived from an EMBL/GenBank/DDBJ whole genome shotgun (WGS) entry which is preliminary data.</text>
</comment>
<proteinExistence type="predicted"/>
<evidence type="ECO:0000313" key="2">
    <source>
        <dbReference type="Proteomes" id="UP000245207"/>
    </source>
</evidence>
<dbReference type="AlphaFoldDB" id="A0A2U1MB14"/>
<organism evidence="1 2">
    <name type="scientific">Artemisia annua</name>
    <name type="common">Sweet wormwood</name>
    <dbReference type="NCBI Taxonomy" id="35608"/>
    <lineage>
        <taxon>Eukaryota</taxon>
        <taxon>Viridiplantae</taxon>
        <taxon>Streptophyta</taxon>
        <taxon>Embryophyta</taxon>
        <taxon>Tracheophyta</taxon>
        <taxon>Spermatophyta</taxon>
        <taxon>Magnoliopsida</taxon>
        <taxon>eudicotyledons</taxon>
        <taxon>Gunneridae</taxon>
        <taxon>Pentapetalae</taxon>
        <taxon>asterids</taxon>
        <taxon>campanulids</taxon>
        <taxon>Asterales</taxon>
        <taxon>Asteraceae</taxon>
        <taxon>Asteroideae</taxon>
        <taxon>Anthemideae</taxon>
        <taxon>Artemisiinae</taxon>
        <taxon>Artemisia</taxon>
    </lineage>
</organism>
<keyword evidence="2" id="KW-1185">Reference proteome</keyword>
<protein>
    <submittedName>
        <fullName evidence="1">Uncharacterized protein</fullName>
    </submittedName>
</protein>